<keyword evidence="3" id="KW-1185">Reference proteome</keyword>
<feature type="region of interest" description="Disordered" evidence="1">
    <location>
        <begin position="1"/>
        <end position="61"/>
    </location>
</feature>
<dbReference type="Proteomes" id="UP000600365">
    <property type="component" value="Unassembled WGS sequence"/>
</dbReference>
<comment type="caution">
    <text evidence="2">The sequence shown here is derived from an EMBL/GenBank/DDBJ whole genome shotgun (WGS) entry which is preliminary data.</text>
</comment>
<evidence type="ECO:0000256" key="1">
    <source>
        <dbReference type="SAM" id="MobiDB-lite"/>
    </source>
</evidence>
<accession>A0A918D7Z0</accession>
<evidence type="ECO:0000313" key="3">
    <source>
        <dbReference type="Proteomes" id="UP000600365"/>
    </source>
</evidence>
<protein>
    <submittedName>
        <fullName evidence="2">Uncharacterized protein</fullName>
    </submittedName>
</protein>
<dbReference type="EMBL" id="BMMM01000012">
    <property type="protein sequence ID" value="GGN77751.1"/>
    <property type="molecule type" value="Genomic_DNA"/>
</dbReference>
<gene>
    <name evidence="2" type="ORF">GCM10011579_060290</name>
</gene>
<feature type="compositionally biased region" description="Basic and acidic residues" evidence="1">
    <location>
        <begin position="38"/>
        <end position="49"/>
    </location>
</feature>
<organism evidence="2 3">
    <name type="scientific">Streptomyces albiflavescens</name>
    <dbReference type="NCBI Taxonomy" id="1623582"/>
    <lineage>
        <taxon>Bacteria</taxon>
        <taxon>Bacillati</taxon>
        <taxon>Actinomycetota</taxon>
        <taxon>Actinomycetes</taxon>
        <taxon>Kitasatosporales</taxon>
        <taxon>Streptomycetaceae</taxon>
        <taxon>Streptomyces</taxon>
    </lineage>
</organism>
<reference evidence="2 3" key="1">
    <citation type="journal article" date="2014" name="Int. J. Syst. Evol. Microbiol.">
        <title>Complete genome sequence of Corynebacterium casei LMG S-19264T (=DSM 44701T), isolated from a smear-ripened cheese.</title>
        <authorList>
            <consortium name="US DOE Joint Genome Institute (JGI-PGF)"/>
            <person name="Walter F."/>
            <person name="Albersmeier A."/>
            <person name="Kalinowski J."/>
            <person name="Ruckert C."/>
        </authorList>
    </citation>
    <scope>NUCLEOTIDE SEQUENCE [LARGE SCALE GENOMIC DNA]</scope>
    <source>
        <strain evidence="2 3">CGMCC 4.7111</strain>
    </source>
</reference>
<dbReference type="AlphaFoldDB" id="A0A918D7Z0"/>
<sequence>MTKAPGQVQEPCVGHAAANDEATTAGGRANRRGSCQAREGKSKTREGKSNKRTSARAKIAP</sequence>
<name>A0A918D7Z0_9ACTN</name>
<proteinExistence type="predicted"/>
<evidence type="ECO:0000313" key="2">
    <source>
        <dbReference type="EMBL" id="GGN77751.1"/>
    </source>
</evidence>